<evidence type="ECO:0000313" key="2">
    <source>
        <dbReference type="Proteomes" id="UP001144036"/>
    </source>
</evidence>
<dbReference type="RefSeq" id="WP_270153941.1">
    <property type="nucleotide sequence ID" value="NZ_JAPNNL010000017.1"/>
</dbReference>
<dbReference type="Proteomes" id="UP001144036">
    <property type="component" value="Unassembled WGS sequence"/>
</dbReference>
<organism evidence="1 2">
    <name type="scientific">Nonomuraea corallina</name>
    <dbReference type="NCBI Taxonomy" id="2989783"/>
    <lineage>
        <taxon>Bacteria</taxon>
        <taxon>Bacillati</taxon>
        <taxon>Actinomycetota</taxon>
        <taxon>Actinomycetes</taxon>
        <taxon>Streptosporangiales</taxon>
        <taxon>Streptosporangiaceae</taxon>
        <taxon>Nonomuraea</taxon>
    </lineage>
</organism>
<name>A0ABT4S7F7_9ACTN</name>
<protein>
    <recommendedName>
        <fullName evidence="3">DUF4143 domain-containing protein</fullName>
    </recommendedName>
</protein>
<feature type="non-terminal residue" evidence="1">
    <location>
        <position position="1"/>
    </location>
</feature>
<evidence type="ECO:0008006" key="3">
    <source>
        <dbReference type="Google" id="ProtNLM"/>
    </source>
</evidence>
<evidence type="ECO:0000313" key="1">
    <source>
        <dbReference type="EMBL" id="MDA0633136.1"/>
    </source>
</evidence>
<dbReference type="Pfam" id="PF18742">
    <property type="entry name" value="DpnII-MboI"/>
    <property type="match status" value="1"/>
</dbReference>
<accession>A0ABT4S7F7</accession>
<reference evidence="1" key="1">
    <citation type="submission" date="2022-11" db="EMBL/GenBank/DDBJ databases">
        <title>Nonomuraea corallina sp. nov., a new species of the genus Nonomuraea isolated from sea side sediment in Thai sea.</title>
        <authorList>
            <person name="Ngamcharungchit C."/>
            <person name="Matsumoto A."/>
            <person name="Suriyachadkun C."/>
            <person name="Panbangred W."/>
            <person name="Inahashi Y."/>
            <person name="Intra B."/>
        </authorList>
    </citation>
    <scope>NUCLEOTIDE SEQUENCE</scope>
    <source>
        <strain evidence="1">MCN248</strain>
    </source>
</reference>
<comment type="caution">
    <text evidence="1">The sequence shown here is derived from an EMBL/GenBank/DDBJ whole genome shotgun (WGS) entry which is preliminary data.</text>
</comment>
<sequence length="261" mass="29524">EVQNEAKKGREGLLRQLANDYGVWYAEALTVIPLDHIEVFRKEYEGGFPNYKIKHFLQAGIELNSMFAELAAQGTISKWLYPAKSAFLAPLSEQKQILRNVAALAGGHPGVLATLDTLEDVFRRLPTALAILRQDVRGRPGIAINDEYDLQRVVHAVLCLHYLDVRPEEYAPSRAGAHPRLDFLLKDERIAVETKMTRSNLGPRRLGDELAQDILRYRKHDHADAYFALVYDPEKHIINASGFERDFPAEAAFPVRVVIIQ</sequence>
<gene>
    <name evidence="1" type="ORF">OUY22_06855</name>
</gene>
<dbReference type="EMBL" id="JAPNNL010000017">
    <property type="protein sequence ID" value="MDA0633136.1"/>
    <property type="molecule type" value="Genomic_DNA"/>
</dbReference>
<proteinExistence type="predicted"/>
<keyword evidence="2" id="KW-1185">Reference proteome</keyword>